<evidence type="ECO:0000313" key="2">
    <source>
        <dbReference type="Proteomes" id="UP000275078"/>
    </source>
</evidence>
<proteinExistence type="predicted"/>
<dbReference type="EMBL" id="ML119744">
    <property type="protein sequence ID" value="RPA76454.1"/>
    <property type="molecule type" value="Genomic_DNA"/>
</dbReference>
<accession>A0A3N4I3L5</accession>
<keyword evidence="2" id="KW-1185">Reference proteome</keyword>
<evidence type="ECO:0000313" key="1">
    <source>
        <dbReference type="EMBL" id="RPA76454.1"/>
    </source>
</evidence>
<protein>
    <submittedName>
        <fullName evidence="1">Uncharacterized protein</fullName>
    </submittedName>
</protein>
<sequence>MEETTVSDLFLTVVQFRFHTSSIQSIGMMKASTGQGTAHSLPAVKPNPFAKCTTDQKRFFSYSVPRSGFPSDLVLEECTNDALTTYYDQILYQFWDRNPPMKVHLIFSTHDQNFEKLEGCAFTMPEDHKELSGQWFRITRYWWKVAAATWPHEWTGTCLKSLDTGQEAWYWRFHKVEPSGGAQSIVRLGQSYEQNRISIRSIFESKWKDLEIEGDWKGMNFWRNSPRLLIESNRARGQAQIRARLRAQAQSRLPAQYRASPSPVLADWTCRLARQVSQIHRDHEAQIQQNLNRTAPDLNMGAQDALASMRMRL</sequence>
<dbReference type="AlphaFoldDB" id="A0A3N4I3L5"/>
<reference evidence="1 2" key="1">
    <citation type="journal article" date="2018" name="Nat. Ecol. Evol.">
        <title>Pezizomycetes genomes reveal the molecular basis of ectomycorrhizal truffle lifestyle.</title>
        <authorList>
            <person name="Murat C."/>
            <person name="Payen T."/>
            <person name="Noel B."/>
            <person name="Kuo A."/>
            <person name="Morin E."/>
            <person name="Chen J."/>
            <person name="Kohler A."/>
            <person name="Krizsan K."/>
            <person name="Balestrini R."/>
            <person name="Da Silva C."/>
            <person name="Montanini B."/>
            <person name="Hainaut M."/>
            <person name="Levati E."/>
            <person name="Barry K.W."/>
            <person name="Belfiori B."/>
            <person name="Cichocki N."/>
            <person name="Clum A."/>
            <person name="Dockter R.B."/>
            <person name="Fauchery L."/>
            <person name="Guy J."/>
            <person name="Iotti M."/>
            <person name="Le Tacon F."/>
            <person name="Lindquist E.A."/>
            <person name="Lipzen A."/>
            <person name="Malagnac F."/>
            <person name="Mello A."/>
            <person name="Molinier V."/>
            <person name="Miyauchi S."/>
            <person name="Poulain J."/>
            <person name="Riccioni C."/>
            <person name="Rubini A."/>
            <person name="Sitrit Y."/>
            <person name="Splivallo R."/>
            <person name="Traeger S."/>
            <person name="Wang M."/>
            <person name="Zifcakova L."/>
            <person name="Wipf D."/>
            <person name="Zambonelli A."/>
            <person name="Paolocci F."/>
            <person name="Nowrousian M."/>
            <person name="Ottonello S."/>
            <person name="Baldrian P."/>
            <person name="Spatafora J.W."/>
            <person name="Henrissat B."/>
            <person name="Nagy L.G."/>
            <person name="Aury J.M."/>
            <person name="Wincker P."/>
            <person name="Grigoriev I.V."/>
            <person name="Bonfante P."/>
            <person name="Martin F.M."/>
        </authorList>
    </citation>
    <scope>NUCLEOTIDE SEQUENCE [LARGE SCALE GENOMIC DNA]</scope>
    <source>
        <strain evidence="1 2">RN42</strain>
    </source>
</reference>
<organism evidence="1 2">
    <name type="scientific">Ascobolus immersus RN42</name>
    <dbReference type="NCBI Taxonomy" id="1160509"/>
    <lineage>
        <taxon>Eukaryota</taxon>
        <taxon>Fungi</taxon>
        <taxon>Dikarya</taxon>
        <taxon>Ascomycota</taxon>
        <taxon>Pezizomycotina</taxon>
        <taxon>Pezizomycetes</taxon>
        <taxon>Pezizales</taxon>
        <taxon>Ascobolaceae</taxon>
        <taxon>Ascobolus</taxon>
    </lineage>
</organism>
<dbReference type="Proteomes" id="UP000275078">
    <property type="component" value="Unassembled WGS sequence"/>
</dbReference>
<name>A0A3N4I3L5_ASCIM</name>
<gene>
    <name evidence="1" type="ORF">BJ508DRAFT_311079</name>
</gene>